<keyword evidence="7" id="KW-0624">Polysaccharide degradation</keyword>
<comment type="subcellular location">
    <subcellularLocation>
        <location evidence="1">Secreted</location>
    </subcellularLocation>
</comment>
<name>A0A8J3JBB3_9ACTN</name>
<keyword evidence="10" id="KW-1185">Reference proteome</keyword>
<evidence type="ECO:0000256" key="7">
    <source>
        <dbReference type="ARBA" id="ARBA00023326"/>
    </source>
</evidence>
<feature type="chain" id="PRO_5035153434" description="Chitosanase of glycosyl hydrolase group 75" evidence="8">
    <location>
        <begin position="29"/>
        <end position="224"/>
    </location>
</feature>
<keyword evidence="6" id="KW-0326">Glycosidase</keyword>
<dbReference type="PANTHER" id="PTHR42061:SF6">
    <property type="entry name" value="ENDO-CHITOSANASE"/>
    <property type="match status" value="1"/>
</dbReference>
<dbReference type="InterPro" id="IPR009939">
    <property type="entry name" value="Chitosanase_fungal"/>
</dbReference>
<evidence type="ECO:0000256" key="2">
    <source>
        <dbReference type="ARBA" id="ARBA00022525"/>
    </source>
</evidence>
<dbReference type="Proteomes" id="UP000612808">
    <property type="component" value="Unassembled WGS sequence"/>
</dbReference>
<evidence type="ECO:0000256" key="8">
    <source>
        <dbReference type="SAM" id="SignalP"/>
    </source>
</evidence>
<dbReference type="GO" id="GO:0000272">
    <property type="term" value="P:polysaccharide catabolic process"/>
    <property type="evidence" value="ECO:0007669"/>
    <property type="project" value="UniProtKB-KW"/>
</dbReference>
<organism evidence="9 10">
    <name type="scientific">Actinocatenispora rupis</name>
    <dbReference type="NCBI Taxonomy" id="519421"/>
    <lineage>
        <taxon>Bacteria</taxon>
        <taxon>Bacillati</taxon>
        <taxon>Actinomycetota</taxon>
        <taxon>Actinomycetes</taxon>
        <taxon>Micromonosporales</taxon>
        <taxon>Micromonosporaceae</taxon>
        <taxon>Actinocatenispora</taxon>
    </lineage>
</organism>
<keyword evidence="2" id="KW-0964">Secreted</keyword>
<sequence length="224" mass="23217">MSGTGRRRAFVVVVLVALTLGTVRSATAGPGAPTAAELLARLGTCAQVSHGLFATDDGGPATVPVCARDGVVSWRADLDVDCDGRPGSACNRRTDPWFQDDTAFHRADGAPLDAETLPYVVIPQNSPVFAYSRHGIAGGDVVAVVYRGRVVYAVFGDTGPPGIVGEASYATARALGIDPDPRTGGADAGVTYLVFPGVRVSPVDSHARAVRLGTAATRAFLERR</sequence>
<protein>
    <recommendedName>
        <fullName evidence="11">Chitosanase of glycosyl hydrolase group 75</fullName>
    </recommendedName>
</protein>
<dbReference type="AlphaFoldDB" id="A0A8J3JBB3"/>
<evidence type="ECO:0000313" key="9">
    <source>
        <dbReference type="EMBL" id="GID13407.1"/>
    </source>
</evidence>
<gene>
    <name evidence="9" type="ORF">Aru02nite_42960</name>
</gene>
<keyword evidence="3 8" id="KW-0732">Signal</keyword>
<dbReference type="RefSeq" id="WP_203660423.1">
    <property type="nucleotide sequence ID" value="NZ_BAAAZM010000011.1"/>
</dbReference>
<evidence type="ECO:0000256" key="1">
    <source>
        <dbReference type="ARBA" id="ARBA00004613"/>
    </source>
</evidence>
<comment type="caution">
    <text evidence="9">The sequence shown here is derived from an EMBL/GenBank/DDBJ whole genome shotgun (WGS) entry which is preliminary data.</text>
</comment>
<dbReference type="Pfam" id="PF07335">
    <property type="entry name" value="Glyco_hydro_75"/>
    <property type="match status" value="1"/>
</dbReference>
<evidence type="ECO:0008006" key="11">
    <source>
        <dbReference type="Google" id="ProtNLM"/>
    </source>
</evidence>
<keyword evidence="5" id="KW-0119">Carbohydrate metabolism</keyword>
<evidence type="ECO:0000256" key="5">
    <source>
        <dbReference type="ARBA" id="ARBA00023277"/>
    </source>
</evidence>
<dbReference type="GO" id="GO:0005576">
    <property type="term" value="C:extracellular region"/>
    <property type="evidence" value="ECO:0007669"/>
    <property type="project" value="UniProtKB-SubCell"/>
</dbReference>
<accession>A0A8J3JBB3</accession>
<reference evidence="9" key="1">
    <citation type="submission" date="2021-01" db="EMBL/GenBank/DDBJ databases">
        <title>Whole genome shotgun sequence of Actinocatenispora rupis NBRC 107355.</title>
        <authorList>
            <person name="Komaki H."/>
            <person name="Tamura T."/>
        </authorList>
    </citation>
    <scope>NUCLEOTIDE SEQUENCE</scope>
    <source>
        <strain evidence="9">NBRC 107355</strain>
    </source>
</reference>
<dbReference type="PANTHER" id="PTHR42061">
    <property type="entry name" value="ENDO-CHITOSANASE"/>
    <property type="match status" value="1"/>
</dbReference>
<evidence type="ECO:0000256" key="3">
    <source>
        <dbReference type="ARBA" id="ARBA00022729"/>
    </source>
</evidence>
<proteinExistence type="predicted"/>
<evidence type="ECO:0000313" key="10">
    <source>
        <dbReference type="Proteomes" id="UP000612808"/>
    </source>
</evidence>
<dbReference type="GO" id="GO:0016977">
    <property type="term" value="F:chitosanase activity"/>
    <property type="evidence" value="ECO:0007669"/>
    <property type="project" value="InterPro"/>
</dbReference>
<evidence type="ECO:0000256" key="4">
    <source>
        <dbReference type="ARBA" id="ARBA00022801"/>
    </source>
</evidence>
<keyword evidence="4" id="KW-0378">Hydrolase</keyword>
<feature type="signal peptide" evidence="8">
    <location>
        <begin position="1"/>
        <end position="28"/>
    </location>
</feature>
<evidence type="ECO:0000256" key="6">
    <source>
        <dbReference type="ARBA" id="ARBA00023295"/>
    </source>
</evidence>
<dbReference type="EMBL" id="BOMB01000024">
    <property type="protein sequence ID" value="GID13407.1"/>
    <property type="molecule type" value="Genomic_DNA"/>
</dbReference>